<dbReference type="AlphaFoldDB" id="A0A6A6Z223"/>
<reference evidence="3" key="3">
    <citation type="submission" date="2025-04" db="UniProtKB">
        <authorList>
            <consortium name="RefSeq"/>
        </authorList>
    </citation>
    <scope>IDENTIFICATION</scope>
    <source>
        <strain evidence="3">CBS 304.34</strain>
    </source>
</reference>
<evidence type="ECO:0000313" key="1">
    <source>
        <dbReference type="EMBL" id="KAF2815050.1"/>
    </source>
</evidence>
<evidence type="ECO:0000313" key="2">
    <source>
        <dbReference type="Proteomes" id="UP000504636"/>
    </source>
</evidence>
<reference evidence="1 3" key="1">
    <citation type="journal article" date="2020" name="Stud. Mycol.">
        <title>101 Dothideomycetes genomes: a test case for predicting lifestyles and emergence of pathogens.</title>
        <authorList>
            <person name="Haridas S."/>
            <person name="Albert R."/>
            <person name="Binder M."/>
            <person name="Bloem J."/>
            <person name="Labutti K."/>
            <person name="Salamov A."/>
            <person name="Andreopoulos B."/>
            <person name="Baker S."/>
            <person name="Barry K."/>
            <person name="Bills G."/>
            <person name="Bluhm B."/>
            <person name="Cannon C."/>
            <person name="Castanera R."/>
            <person name="Culley D."/>
            <person name="Daum C."/>
            <person name="Ezra D."/>
            <person name="Gonzalez J."/>
            <person name="Henrissat B."/>
            <person name="Kuo A."/>
            <person name="Liang C."/>
            <person name="Lipzen A."/>
            <person name="Lutzoni F."/>
            <person name="Magnuson J."/>
            <person name="Mondo S."/>
            <person name="Nolan M."/>
            <person name="Ohm R."/>
            <person name="Pangilinan J."/>
            <person name="Park H.-J."/>
            <person name="Ramirez L."/>
            <person name="Alfaro M."/>
            <person name="Sun H."/>
            <person name="Tritt A."/>
            <person name="Yoshinaga Y."/>
            <person name="Zwiers L.-H."/>
            <person name="Turgeon B."/>
            <person name="Goodwin S."/>
            <person name="Spatafora J."/>
            <person name="Crous P."/>
            <person name="Grigoriev I."/>
        </authorList>
    </citation>
    <scope>NUCLEOTIDE SEQUENCE</scope>
    <source>
        <strain evidence="1 3">CBS 304.34</strain>
    </source>
</reference>
<dbReference type="EMBL" id="MU003694">
    <property type="protein sequence ID" value="KAF2815050.1"/>
    <property type="molecule type" value="Genomic_DNA"/>
</dbReference>
<accession>A0A6A6Z223</accession>
<name>A0A6A6Z223_9PEZI</name>
<dbReference type="RefSeq" id="XP_033582014.1">
    <property type="nucleotide sequence ID" value="XM_033725008.1"/>
</dbReference>
<protein>
    <submittedName>
        <fullName evidence="1 3">Uncharacterized protein</fullName>
    </submittedName>
</protein>
<gene>
    <name evidence="1 3" type="ORF">BDZ99DRAFT_515806</name>
</gene>
<dbReference type="OrthoDB" id="4138121at2759"/>
<evidence type="ECO:0000313" key="3">
    <source>
        <dbReference type="RefSeq" id="XP_033582014.1"/>
    </source>
</evidence>
<reference evidence="3" key="2">
    <citation type="submission" date="2020-04" db="EMBL/GenBank/DDBJ databases">
        <authorList>
            <consortium name="NCBI Genome Project"/>
        </authorList>
    </citation>
    <scope>NUCLEOTIDE SEQUENCE</scope>
    <source>
        <strain evidence="3">CBS 304.34</strain>
    </source>
</reference>
<dbReference type="InterPro" id="IPR020301">
    <property type="entry name" value="Mrx7"/>
</dbReference>
<keyword evidence="2" id="KW-1185">Reference proteome</keyword>
<organism evidence="1">
    <name type="scientific">Mytilinidion resinicola</name>
    <dbReference type="NCBI Taxonomy" id="574789"/>
    <lineage>
        <taxon>Eukaryota</taxon>
        <taxon>Fungi</taxon>
        <taxon>Dikarya</taxon>
        <taxon>Ascomycota</taxon>
        <taxon>Pezizomycotina</taxon>
        <taxon>Dothideomycetes</taxon>
        <taxon>Pleosporomycetidae</taxon>
        <taxon>Mytilinidiales</taxon>
        <taxon>Mytilinidiaceae</taxon>
        <taxon>Mytilinidion</taxon>
    </lineage>
</organism>
<dbReference type="Pfam" id="PF10906">
    <property type="entry name" value="Mrx7"/>
    <property type="match status" value="1"/>
</dbReference>
<dbReference type="GeneID" id="54465901"/>
<dbReference type="Proteomes" id="UP000504636">
    <property type="component" value="Unplaced"/>
</dbReference>
<proteinExistence type="predicted"/>
<sequence length="79" mass="9239">MNPMWFRVFEAWAVTRLLQSAAFHRAVHGVHKRVMRLRHGTPMEELGGTNIDKPGPGLLEHFRKEIKDQLKDLPVVRRK</sequence>